<dbReference type="InterPro" id="IPR027799">
    <property type="entry name" value="Rtf2_RING-finger"/>
</dbReference>
<keyword evidence="6" id="KW-1185">Reference proteome</keyword>
<feature type="non-terminal residue" evidence="5">
    <location>
        <position position="1"/>
    </location>
</feature>
<gene>
    <name evidence="5" type="primary">Rtfdc1</name>
    <name evidence="5" type="ORF">PRUFUL_R11881</name>
</gene>
<dbReference type="InterPro" id="IPR006735">
    <property type="entry name" value="Rtf2"/>
</dbReference>
<feature type="non-terminal residue" evidence="5">
    <location>
        <position position="316"/>
    </location>
</feature>
<dbReference type="PANTHER" id="PTHR12775">
    <property type="entry name" value="PROTEIN C20ORF43 HOMOLOG"/>
    <property type="match status" value="1"/>
</dbReference>
<evidence type="ECO:0000313" key="5">
    <source>
        <dbReference type="EMBL" id="NXT13909.1"/>
    </source>
</evidence>
<dbReference type="Pfam" id="PF04641">
    <property type="entry name" value="Rtf2"/>
    <property type="match status" value="1"/>
</dbReference>
<dbReference type="CDD" id="cd16653">
    <property type="entry name" value="RING-like_Rtf2"/>
    <property type="match status" value="1"/>
</dbReference>
<name>A0A7L3A3F0_9PASE</name>
<protein>
    <recommendedName>
        <fullName evidence="2">Replication termination factor 2</fullName>
    </recommendedName>
    <alternativeName>
        <fullName evidence="3">Replication termination factor 2 domain-containing protein 1</fullName>
    </alternativeName>
</protein>
<comment type="caution">
    <text evidence="5">The sequence shown here is derived from an EMBL/GenBank/DDBJ whole genome shotgun (WGS) entry which is preliminary data.</text>
</comment>
<feature type="region of interest" description="Disordered" evidence="4">
    <location>
        <begin position="251"/>
        <end position="285"/>
    </location>
</feature>
<reference evidence="5 6" key="1">
    <citation type="submission" date="2019-09" db="EMBL/GenBank/DDBJ databases">
        <title>Bird 10,000 Genomes (B10K) Project - Family phase.</title>
        <authorList>
            <person name="Zhang G."/>
        </authorList>
    </citation>
    <scope>NUCLEOTIDE SEQUENCE [LARGE SCALE GENOMIC DNA]</scope>
    <source>
        <strain evidence="5">B10K-DU-012-46</strain>
    </source>
</reference>
<evidence type="ECO:0000256" key="3">
    <source>
        <dbReference type="ARBA" id="ARBA00030367"/>
    </source>
</evidence>
<dbReference type="Proteomes" id="UP000553798">
    <property type="component" value="Unassembled WGS sequence"/>
</dbReference>
<feature type="region of interest" description="Disordered" evidence="4">
    <location>
        <begin position="199"/>
        <end position="237"/>
    </location>
</feature>
<comment type="similarity">
    <text evidence="1">Belongs to the rtf2 family.</text>
</comment>
<dbReference type="EMBL" id="VZTP01033960">
    <property type="protein sequence ID" value="NXT13909.1"/>
    <property type="molecule type" value="Genomic_DNA"/>
</dbReference>
<evidence type="ECO:0000256" key="4">
    <source>
        <dbReference type="SAM" id="MobiDB-lite"/>
    </source>
</evidence>
<dbReference type="GO" id="GO:0006274">
    <property type="term" value="P:DNA replication termination"/>
    <property type="evidence" value="ECO:0007669"/>
    <property type="project" value="TreeGrafter"/>
</dbReference>
<evidence type="ECO:0000313" key="6">
    <source>
        <dbReference type="Proteomes" id="UP000553798"/>
    </source>
</evidence>
<proteinExistence type="inferred from homology"/>
<sequence length="316" mass="34367">MGCDGGTIPKRHELVKGPRKAEKVREGCVMGGGLRGGGDPARPAGPCVSVALVAAQGGPCVLLYNKDAIIEYLLDKSPDKTPMESASHIKSIKNVTELQLVDNPAWCGDKESIKGDKYDDLQAARFICPVVGLEMNGRHRFCFLRNCGCVFSERALKEIKAEVCHKCGIPFQEEDVIVLNGNKEDVEILKKRMEERRLKSKLEKKSKKGKTAAAAASQQEPSADSPGPSKAKSGKDCVNSISGENRQIIFTKSSENGNPSVPGKVNKAPSTTTTKRSIADSEDKSEAYKSIFTTHSSAKRSKEECSNWVTHTAYYF</sequence>
<evidence type="ECO:0000256" key="2">
    <source>
        <dbReference type="ARBA" id="ARBA00015157"/>
    </source>
</evidence>
<dbReference type="AlphaFoldDB" id="A0A7L3A3F0"/>
<accession>A0A7L3A3F0</accession>
<dbReference type="PANTHER" id="PTHR12775:SF0">
    <property type="entry name" value="REPLICATION TERMINATION FACTOR 2"/>
    <property type="match status" value="1"/>
</dbReference>
<evidence type="ECO:0000256" key="1">
    <source>
        <dbReference type="ARBA" id="ARBA00009885"/>
    </source>
</evidence>
<organism evidence="5 6">
    <name type="scientific">Prunella fulvescens</name>
    <name type="common">Brown accentor</name>
    <dbReference type="NCBI Taxonomy" id="670355"/>
    <lineage>
        <taxon>Eukaryota</taxon>
        <taxon>Metazoa</taxon>
        <taxon>Chordata</taxon>
        <taxon>Craniata</taxon>
        <taxon>Vertebrata</taxon>
        <taxon>Euteleostomi</taxon>
        <taxon>Archelosauria</taxon>
        <taxon>Archosauria</taxon>
        <taxon>Dinosauria</taxon>
        <taxon>Saurischia</taxon>
        <taxon>Theropoda</taxon>
        <taxon>Coelurosauria</taxon>
        <taxon>Aves</taxon>
        <taxon>Neognathae</taxon>
        <taxon>Neoaves</taxon>
        <taxon>Telluraves</taxon>
        <taxon>Australaves</taxon>
        <taxon>Passeriformes</taxon>
        <taxon>Passeroidea</taxon>
        <taxon>Prunellidae</taxon>
        <taxon>Prunella</taxon>
    </lineage>
</organism>
<dbReference type="GO" id="GO:0005634">
    <property type="term" value="C:nucleus"/>
    <property type="evidence" value="ECO:0007669"/>
    <property type="project" value="TreeGrafter"/>
</dbReference>